<dbReference type="OrthoDB" id="165483at2"/>
<gene>
    <name evidence="1" type="ORF">SAMN05518683_103288</name>
</gene>
<dbReference type="PANTHER" id="PTHR34796:SF1">
    <property type="entry name" value="EXPRESSED PROTEIN"/>
    <property type="match status" value="1"/>
</dbReference>
<evidence type="ECO:0000313" key="1">
    <source>
        <dbReference type="EMBL" id="SFP25590.1"/>
    </source>
</evidence>
<accession>A0A1I5NVD0</accession>
<keyword evidence="2" id="KW-1185">Reference proteome</keyword>
<dbReference type="Proteomes" id="UP000198892">
    <property type="component" value="Unassembled WGS sequence"/>
</dbReference>
<dbReference type="Pfam" id="PF03745">
    <property type="entry name" value="DUF309"/>
    <property type="match status" value="1"/>
</dbReference>
<organism evidence="1 2">
    <name type="scientific">Salibacterium halotolerans</name>
    <dbReference type="NCBI Taxonomy" id="1884432"/>
    <lineage>
        <taxon>Bacteria</taxon>
        <taxon>Bacillati</taxon>
        <taxon>Bacillota</taxon>
        <taxon>Bacilli</taxon>
        <taxon>Bacillales</taxon>
        <taxon>Bacillaceae</taxon>
    </lineage>
</organism>
<sequence>MYPQAYIQFLVQFHGFRDYFECHEILEEHWKEHDFENRTSVWVGLIQTAVGLYHYRRKNKKGAVKIWTSARSIIEKNRKQLFDLGVHAEILCRLVEKHLADAKNNQPFEDMNLPLMDPELIKWCAAECERRGVNWQQPSDMSDQQLIHRHILRHGTADPETRLHKKRNI</sequence>
<dbReference type="AlphaFoldDB" id="A0A1I5NVD0"/>
<name>A0A1I5NVD0_9BACI</name>
<dbReference type="PANTHER" id="PTHR34796">
    <property type="entry name" value="EXPRESSED PROTEIN"/>
    <property type="match status" value="1"/>
</dbReference>
<dbReference type="EMBL" id="FOXD01000003">
    <property type="protein sequence ID" value="SFP25590.1"/>
    <property type="molecule type" value="Genomic_DNA"/>
</dbReference>
<dbReference type="Gene3D" id="1.10.3450.10">
    <property type="entry name" value="TTHA0068-like"/>
    <property type="match status" value="1"/>
</dbReference>
<evidence type="ECO:0000313" key="2">
    <source>
        <dbReference type="Proteomes" id="UP000198892"/>
    </source>
</evidence>
<reference evidence="2" key="1">
    <citation type="submission" date="2016-10" db="EMBL/GenBank/DDBJ databases">
        <authorList>
            <person name="Varghese N."/>
            <person name="Submissions S."/>
        </authorList>
    </citation>
    <scope>NUCLEOTIDE SEQUENCE [LARGE SCALE GENOMIC DNA]</scope>
    <source>
        <strain evidence="2">S7</strain>
    </source>
</reference>
<dbReference type="STRING" id="1884432.SAMN05518683_103288"/>
<dbReference type="InterPro" id="IPR005500">
    <property type="entry name" value="DUF309"/>
</dbReference>
<dbReference type="InterPro" id="IPR023203">
    <property type="entry name" value="TTHA0068_sf"/>
</dbReference>
<evidence type="ECO:0008006" key="3">
    <source>
        <dbReference type="Google" id="ProtNLM"/>
    </source>
</evidence>
<dbReference type="SUPFAM" id="SSF140663">
    <property type="entry name" value="TTHA0068-like"/>
    <property type="match status" value="1"/>
</dbReference>
<protein>
    <recommendedName>
        <fullName evidence="3">DUF309 domain-containing protein</fullName>
    </recommendedName>
</protein>
<proteinExistence type="predicted"/>
<dbReference type="RefSeq" id="WP_093335487.1">
    <property type="nucleotide sequence ID" value="NZ_FOXD01000003.1"/>
</dbReference>